<evidence type="ECO:0000313" key="2">
    <source>
        <dbReference type="EMBL" id="AXC11457.1"/>
    </source>
</evidence>
<gene>
    <name evidence="2" type="ORF">ACPOL_2133</name>
</gene>
<dbReference type="OrthoDB" id="116313at2"/>
<reference evidence="2 3" key="1">
    <citation type="journal article" date="2018" name="Front. Microbiol.">
        <title>Hydrolytic Capabilities as a Key to Environmental Success: Chitinolytic and Cellulolytic Acidobacteria From Acidic Sub-arctic Soils and Boreal Peatlands.</title>
        <authorList>
            <person name="Belova S.E."/>
            <person name="Ravin N.V."/>
            <person name="Pankratov T.A."/>
            <person name="Rakitin A.L."/>
            <person name="Ivanova A.A."/>
            <person name="Beletsky A.V."/>
            <person name="Mardanov A.V."/>
            <person name="Sinninghe Damste J.S."/>
            <person name="Dedysh S.N."/>
        </authorList>
    </citation>
    <scope>NUCLEOTIDE SEQUENCE [LARGE SCALE GENOMIC DNA]</scope>
    <source>
        <strain evidence="2 3">SBC82</strain>
    </source>
</reference>
<keyword evidence="3" id="KW-1185">Reference proteome</keyword>
<dbReference type="Gene3D" id="1.10.3210.50">
    <property type="match status" value="1"/>
</dbReference>
<dbReference type="EMBL" id="CP030840">
    <property type="protein sequence ID" value="AXC11457.1"/>
    <property type="molecule type" value="Genomic_DNA"/>
</dbReference>
<proteinExistence type="predicted"/>
<dbReference type="InterPro" id="IPR006674">
    <property type="entry name" value="HD_domain"/>
</dbReference>
<dbReference type="Proteomes" id="UP000253606">
    <property type="component" value="Chromosome"/>
</dbReference>
<sequence length="204" mass="22859">MNSEIHSWRTAVMQYIRREAQPVDKYGHQPRLYALARQIGAGLSYDDDVVFAAAWMHDLGVFIGHRPDDPAELKTWDNVIYAIERTPELLLQFGFPPGKVPEVIEAIRTHQPHRDPQSIEATVLRNADILEQLGAMGILRAVSKVGRDTRYPTFSAVLPVLETALSTLPALLRLPSAKELAESRIEVLERFLASVKVEANGQLN</sequence>
<protein>
    <submittedName>
        <fullName evidence="2">Putative HD superfamily hydrolase</fullName>
    </submittedName>
</protein>
<dbReference type="AlphaFoldDB" id="A0A2Z5FYB3"/>
<feature type="domain" description="HD" evidence="1">
    <location>
        <begin position="28"/>
        <end position="131"/>
    </location>
</feature>
<dbReference type="GO" id="GO:0016787">
    <property type="term" value="F:hydrolase activity"/>
    <property type="evidence" value="ECO:0007669"/>
    <property type="project" value="UniProtKB-KW"/>
</dbReference>
<dbReference type="KEGG" id="abas:ACPOL_2133"/>
<dbReference type="SUPFAM" id="SSF109604">
    <property type="entry name" value="HD-domain/PDEase-like"/>
    <property type="match status" value="1"/>
</dbReference>
<organism evidence="2 3">
    <name type="scientific">Acidisarcina polymorpha</name>
    <dbReference type="NCBI Taxonomy" id="2211140"/>
    <lineage>
        <taxon>Bacteria</taxon>
        <taxon>Pseudomonadati</taxon>
        <taxon>Acidobacteriota</taxon>
        <taxon>Terriglobia</taxon>
        <taxon>Terriglobales</taxon>
        <taxon>Acidobacteriaceae</taxon>
        <taxon>Acidisarcina</taxon>
    </lineage>
</organism>
<accession>A0A2Z5FYB3</accession>
<name>A0A2Z5FYB3_9BACT</name>
<evidence type="ECO:0000259" key="1">
    <source>
        <dbReference type="Pfam" id="PF01966"/>
    </source>
</evidence>
<evidence type="ECO:0000313" key="3">
    <source>
        <dbReference type="Proteomes" id="UP000253606"/>
    </source>
</evidence>
<dbReference type="RefSeq" id="WP_114210735.1">
    <property type="nucleotide sequence ID" value="NZ_CP030840.1"/>
</dbReference>
<keyword evidence="2" id="KW-0378">Hydrolase</keyword>
<dbReference type="Pfam" id="PF01966">
    <property type="entry name" value="HD"/>
    <property type="match status" value="1"/>
</dbReference>